<sequence>MNQDCTPAPAQDDAALRDAILSKMIYDVGGREERASPRDWFLASTLAARDGIVDRWRRSNNEVASSGRKQVCYLSLEFLIGRLLSDALGNLGMTEQMRRVLHGLGADLEEVFAQEPDAALGNGGLGRLAACFMESMASLSVPAIGYGIRYENGLFRQLIRDGQQQEVPEDWLSLGNPWEFERSGITYDIGFGGHVTVGPDERMIWQPGEVVRAIAYDIPVVGWRGRWVNTLRLWSARATDPLRLDAFNSGDHVGALAGRVKAEAISRVLYPGDESPAGQELRLRQEYFFASASLQDLIRRHLRLHGDLSTLPEKYSVQLNDTHPAIGVAELMRLLVDVHGMDWDEAWEIGRATFSYTNHTLMPEALESWPVSLMERLLPRNMQIIYMINARHLEAARAAGASDSLLSAASLIDEHHGRRVRMGHLAFIGSHKVNGVSALHTGLMKSTVFAELDRVCPGRITNKTNGITFRRWLLRANAPLTRLITDTIGPRVLDDPERLADLIPHARDAGFQESFARQRLEAKQNLARIVHLRTGVQIDPHALFDVQIKRIHEYKRQLLNILHTVALYNAMRAQPMGNWVPRVKLFAGKAAPSYHRAKLIIRLANDVARVVNRDPTVRNLLKVVFLPNYNVTLAENIIPAADLSEQISTAGLEASGTGNMKFALNGALTIGTMDGANIEISERVGLENIFIFGLDASVAVPLRRDGFDARAAVAASDELDAALDAIASGVFSPEEPDRYKGLVEALLARDDFLVTADFDSYLRTQRQVASRWQHPADWWRSAVLNTANVGWFSSDRTIRDYAEEIWRVPAGLATPPG</sequence>
<keyword evidence="5 9" id="KW-0808">Transferase</keyword>
<dbReference type="InterPro" id="IPR000811">
    <property type="entry name" value="Glyco_trans_35"/>
</dbReference>
<comment type="cofactor">
    <cofactor evidence="2 9">
        <name>pyridoxal 5'-phosphate</name>
        <dbReference type="ChEBI" id="CHEBI:597326"/>
    </cofactor>
</comment>
<evidence type="ECO:0000256" key="7">
    <source>
        <dbReference type="ARBA" id="ARBA00023277"/>
    </source>
</evidence>
<dbReference type="Proteomes" id="UP001595593">
    <property type="component" value="Unassembled WGS sequence"/>
</dbReference>
<protein>
    <recommendedName>
        <fullName evidence="9">Alpha-1,4 glucan phosphorylase</fullName>
        <ecNumber evidence="9">2.4.1.1</ecNumber>
    </recommendedName>
</protein>
<accession>A0ABV7FWW6</accession>
<dbReference type="SUPFAM" id="SSF53756">
    <property type="entry name" value="UDP-Glycosyltransferase/glycogen phosphorylase"/>
    <property type="match status" value="1"/>
</dbReference>
<dbReference type="InterPro" id="IPR011833">
    <property type="entry name" value="Glycg_phsphrylas"/>
</dbReference>
<comment type="similarity">
    <text evidence="3 9">Belongs to the glycogen phosphorylase family.</text>
</comment>
<evidence type="ECO:0000256" key="1">
    <source>
        <dbReference type="ARBA" id="ARBA00001275"/>
    </source>
</evidence>
<evidence type="ECO:0000256" key="8">
    <source>
        <dbReference type="ARBA" id="ARBA00025174"/>
    </source>
</evidence>
<dbReference type="GO" id="GO:0004645">
    <property type="term" value="F:1,4-alpha-oligoglucan phosphorylase activity"/>
    <property type="evidence" value="ECO:0007669"/>
    <property type="project" value="UniProtKB-EC"/>
</dbReference>
<keyword evidence="4 9" id="KW-0328">Glycosyltransferase</keyword>
<evidence type="ECO:0000313" key="11">
    <source>
        <dbReference type="Proteomes" id="UP001595593"/>
    </source>
</evidence>
<evidence type="ECO:0000256" key="9">
    <source>
        <dbReference type="RuleBase" id="RU000587"/>
    </source>
</evidence>
<dbReference type="CDD" id="cd04300">
    <property type="entry name" value="GT35_Glycogen_Phosphorylase"/>
    <property type="match status" value="1"/>
</dbReference>
<dbReference type="InterPro" id="IPR035090">
    <property type="entry name" value="Pyridoxal_P_attach_site"/>
</dbReference>
<name>A0ABV7FWW6_9PROT</name>
<keyword evidence="11" id="KW-1185">Reference proteome</keyword>
<comment type="catalytic activity">
    <reaction evidence="1 9">
        <text>[(1-&gt;4)-alpha-D-glucosyl](n) + phosphate = [(1-&gt;4)-alpha-D-glucosyl](n-1) + alpha-D-glucose 1-phosphate</text>
        <dbReference type="Rhea" id="RHEA:41732"/>
        <dbReference type="Rhea" id="RHEA-COMP:9584"/>
        <dbReference type="Rhea" id="RHEA-COMP:9586"/>
        <dbReference type="ChEBI" id="CHEBI:15444"/>
        <dbReference type="ChEBI" id="CHEBI:43474"/>
        <dbReference type="ChEBI" id="CHEBI:58601"/>
        <dbReference type="EC" id="2.4.1.1"/>
    </reaction>
</comment>
<dbReference type="RefSeq" id="WP_379592949.1">
    <property type="nucleotide sequence ID" value="NZ_JBHRTN010000003.1"/>
</dbReference>
<evidence type="ECO:0000256" key="4">
    <source>
        <dbReference type="ARBA" id="ARBA00022676"/>
    </source>
</evidence>
<gene>
    <name evidence="10" type="ORF">ACFOD4_01690</name>
</gene>
<dbReference type="EMBL" id="JBHRTN010000003">
    <property type="protein sequence ID" value="MFC3123758.1"/>
    <property type="molecule type" value="Genomic_DNA"/>
</dbReference>
<reference evidence="11" key="1">
    <citation type="journal article" date="2019" name="Int. J. Syst. Evol. Microbiol.">
        <title>The Global Catalogue of Microorganisms (GCM) 10K type strain sequencing project: providing services to taxonomists for standard genome sequencing and annotation.</title>
        <authorList>
            <consortium name="The Broad Institute Genomics Platform"/>
            <consortium name="The Broad Institute Genome Sequencing Center for Infectious Disease"/>
            <person name="Wu L."/>
            <person name="Ma J."/>
        </authorList>
    </citation>
    <scope>NUCLEOTIDE SEQUENCE [LARGE SCALE GENOMIC DNA]</scope>
    <source>
        <strain evidence="11">KCTC 52094</strain>
    </source>
</reference>
<dbReference type="PANTHER" id="PTHR11468:SF3">
    <property type="entry name" value="GLYCOGEN PHOSPHORYLASE, LIVER FORM"/>
    <property type="match status" value="1"/>
</dbReference>
<keyword evidence="6 9" id="KW-0663">Pyridoxal phosphate</keyword>
<evidence type="ECO:0000256" key="2">
    <source>
        <dbReference type="ARBA" id="ARBA00001933"/>
    </source>
</evidence>
<dbReference type="PROSITE" id="PS00102">
    <property type="entry name" value="PHOSPHORYLASE"/>
    <property type="match status" value="1"/>
</dbReference>
<evidence type="ECO:0000256" key="3">
    <source>
        <dbReference type="ARBA" id="ARBA00006047"/>
    </source>
</evidence>
<evidence type="ECO:0000256" key="6">
    <source>
        <dbReference type="ARBA" id="ARBA00022898"/>
    </source>
</evidence>
<dbReference type="PIRSF" id="PIRSF000460">
    <property type="entry name" value="Pprylas_GlgP"/>
    <property type="match status" value="1"/>
</dbReference>
<dbReference type="EC" id="2.4.1.1" evidence="9"/>
<dbReference type="PANTHER" id="PTHR11468">
    <property type="entry name" value="GLYCOGEN PHOSPHORYLASE"/>
    <property type="match status" value="1"/>
</dbReference>
<organism evidence="10 11">
    <name type="scientific">Teichococcus globiformis</name>
    <dbReference type="NCBI Taxonomy" id="2307229"/>
    <lineage>
        <taxon>Bacteria</taxon>
        <taxon>Pseudomonadati</taxon>
        <taxon>Pseudomonadota</taxon>
        <taxon>Alphaproteobacteria</taxon>
        <taxon>Acetobacterales</taxon>
        <taxon>Roseomonadaceae</taxon>
        <taxon>Roseomonas</taxon>
    </lineage>
</organism>
<dbReference type="Pfam" id="PF00343">
    <property type="entry name" value="Phosphorylase"/>
    <property type="match status" value="1"/>
</dbReference>
<keyword evidence="7 9" id="KW-0119">Carbohydrate metabolism</keyword>
<comment type="function">
    <text evidence="8">Phosphorylase is an important allosteric enzyme in carbohydrate metabolism. Enzymes from different sources differ in their regulatory mechanisms and in their natural substrates. However, all known phosphorylases share catalytic and structural properties.</text>
</comment>
<evidence type="ECO:0000256" key="5">
    <source>
        <dbReference type="ARBA" id="ARBA00022679"/>
    </source>
</evidence>
<evidence type="ECO:0000313" key="10">
    <source>
        <dbReference type="EMBL" id="MFC3123758.1"/>
    </source>
</evidence>
<proteinExistence type="inferred from homology"/>
<dbReference type="Gene3D" id="3.40.50.2000">
    <property type="entry name" value="Glycogen Phosphorylase B"/>
    <property type="match status" value="2"/>
</dbReference>
<comment type="function">
    <text evidence="9">Allosteric enzyme that catalyzes the rate-limiting step in glycogen catabolism, the phosphorolytic cleavage of glycogen to produce glucose-1-phosphate, and plays a central role in maintaining cellular and organismal glucose homeostasis.</text>
</comment>
<dbReference type="NCBIfam" id="TIGR02093">
    <property type="entry name" value="P_ylase"/>
    <property type="match status" value="1"/>
</dbReference>
<comment type="caution">
    <text evidence="10">The sequence shown here is derived from an EMBL/GenBank/DDBJ whole genome shotgun (WGS) entry which is preliminary data.</text>
</comment>